<gene>
    <name evidence="1" type="ORF">BDP81DRAFT_422676</name>
</gene>
<accession>A0AAI9ZYC8</accession>
<dbReference type="GeneID" id="85474877"/>
<keyword evidence="2" id="KW-1185">Reference proteome</keyword>
<comment type="caution">
    <text evidence="1">The sequence shown here is derived from an EMBL/GenBank/DDBJ whole genome shotgun (WGS) entry which is preliminary data.</text>
</comment>
<dbReference type="EMBL" id="JAHMHQ010000006">
    <property type="protein sequence ID" value="KAK1638792.1"/>
    <property type="molecule type" value="Genomic_DNA"/>
</dbReference>
<sequence length="153" mass="17869">MMTSQYFGSLASDTFSFRLVTTRMRYQSYRRRKALLRTQNVSLLASCIFTHFMNLVHIKIQYSDLMETPCPFDPEFGVAVIGSLLDQGHLFPNFGMHTWLWPLVEEPEIIGDWRPTLLEVMRLSFKLPVATSLLRFRAFLSAYFDTRAIFVSR</sequence>
<dbReference type="Proteomes" id="UP001243989">
    <property type="component" value="Unassembled WGS sequence"/>
</dbReference>
<protein>
    <submittedName>
        <fullName evidence="1">Uncharacterized protein</fullName>
    </submittedName>
</protein>
<dbReference type="RefSeq" id="XP_060447399.1">
    <property type="nucleotide sequence ID" value="XM_060590015.1"/>
</dbReference>
<name>A0AAI9ZYC8_9PEZI</name>
<dbReference type="AlphaFoldDB" id="A0AAI9ZYC8"/>
<evidence type="ECO:0000313" key="2">
    <source>
        <dbReference type="Proteomes" id="UP001243989"/>
    </source>
</evidence>
<organism evidence="1 2">
    <name type="scientific">Colletotrichum phormii</name>
    <dbReference type="NCBI Taxonomy" id="359342"/>
    <lineage>
        <taxon>Eukaryota</taxon>
        <taxon>Fungi</taxon>
        <taxon>Dikarya</taxon>
        <taxon>Ascomycota</taxon>
        <taxon>Pezizomycotina</taxon>
        <taxon>Sordariomycetes</taxon>
        <taxon>Hypocreomycetidae</taxon>
        <taxon>Glomerellales</taxon>
        <taxon>Glomerellaceae</taxon>
        <taxon>Colletotrichum</taxon>
        <taxon>Colletotrichum acutatum species complex</taxon>
    </lineage>
</organism>
<proteinExistence type="predicted"/>
<reference evidence="1" key="1">
    <citation type="submission" date="2021-06" db="EMBL/GenBank/DDBJ databases">
        <title>Comparative genomics, transcriptomics and evolutionary studies reveal genomic signatures of adaptation to plant cell wall in hemibiotrophic fungi.</title>
        <authorList>
            <consortium name="DOE Joint Genome Institute"/>
            <person name="Baroncelli R."/>
            <person name="Diaz J.F."/>
            <person name="Benocci T."/>
            <person name="Peng M."/>
            <person name="Battaglia E."/>
            <person name="Haridas S."/>
            <person name="Andreopoulos W."/>
            <person name="Labutti K."/>
            <person name="Pangilinan J."/>
            <person name="Floch G.L."/>
            <person name="Makela M.R."/>
            <person name="Henrissat B."/>
            <person name="Grigoriev I.V."/>
            <person name="Crouch J.A."/>
            <person name="De Vries R.P."/>
            <person name="Sukno S.A."/>
            <person name="Thon M.R."/>
        </authorList>
    </citation>
    <scope>NUCLEOTIDE SEQUENCE</scope>
    <source>
        <strain evidence="1">CBS 102054</strain>
    </source>
</reference>
<evidence type="ECO:0000313" key="1">
    <source>
        <dbReference type="EMBL" id="KAK1638792.1"/>
    </source>
</evidence>